<dbReference type="OrthoDB" id="7961613at2759"/>
<evidence type="ECO:0000313" key="9">
    <source>
        <dbReference type="Proteomes" id="UP000801492"/>
    </source>
</evidence>
<comment type="similarity">
    <text evidence="1 6">Belongs to the acylphosphatase family.</text>
</comment>
<evidence type="ECO:0000256" key="1">
    <source>
        <dbReference type="ARBA" id="ARBA00005614"/>
    </source>
</evidence>
<dbReference type="PROSITE" id="PS00151">
    <property type="entry name" value="ACYLPHOSPHATASE_2"/>
    <property type="match status" value="1"/>
</dbReference>
<dbReference type="Gene3D" id="3.30.70.100">
    <property type="match status" value="1"/>
</dbReference>
<dbReference type="PRINTS" id="PR00112">
    <property type="entry name" value="ACYLPHPHTASE"/>
</dbReference>
<evidence type="ECO:0000313" key="8">
    <source>
        <dbReference type="EMBL" id="KAF2897262.1"/>
    </source>
</evidence>
<feature type="domain" description="Acylphosphatase-like" evidence="7">
    <location>
        <begin position="1"/>
        <end position="79"/>
    </location>
</feature>
<sequence>VFFRKYTQQESKRLGLHGWCMNTERGTVQGIMEGEESKIKDMKHWLQNTGSPSSRIEKAEFTNEKEIQDYNYSGFSIKR</sequence>
<dbReference type="PANTHER" id="PTHR10029:SF3">
    <property type="entry name" value="ACYLPHOSPHATASE-RELATED"/>
    <property type="match status" value="1"/>
</dbReference>
<dbReference type="InterPro" id="IPR020456">
    <property type="entry name" value="Acylphosphatase"/>
</dbReference>
<dbReference type="InterPro" id="IPR001792">
    <property type="entry name" value="Acylphosphatase-like_dom"/>
</dbReference>
<proteinExistence type="inferred from homology"/>
<accession>A0A8K0D6S6</accession>
<dbReference type="InterPro" id="IPR017968">
    <property type="entry name" value="Acylphosphatase_CS"/>
</dbReference>
<evidence type="ECO:0000256" key="5">
    <source>
        <dbReference type="PROSITE-ProRule" id="PRU00520"/>
    </source>
</evidence>
<organism evidence="8 9">
    <name type="scientific">Ignelater luminosus</name>
    <name type="common">Cucubano</name>
    <name type="synonym">Pyrophorus luminosus</name>
    <dbReference type="NCBI Taxonomy" id="2038154"/>
    <lineage>
        <taxon>Eukaryota</taxon>
        <taxon>Metazoa</taxon>
        <taxon>Ecdysozoa</taxon>
        <taxon>Arthropoda</taxon>
        <taxon>Hexapoda</taxon>
        <taxon>Insecta</taxon>
        <taxon>Pterygota</taxon>
        <taxon>Neoptera</taxon>
        <taxon>Endopterygota</taxon>
        <taxon>Coleoptera</taxon>
        <taxon>Polyphaga</taxon>
        <taxon>Elateriformia</taxon>
        <taxon>Elateroidea</taxon>
        <taxon>Elateridae</taxon>
        <taxon>Agrypninae</taxon>
        <taxon>Pyrophorini</taxon>
        <taxon>Ignelater</taxon>
    </lineage>
</organism>
<dbReference type="InterPro" id="IPR036046">
    <property type="entry name" value="Acylphosphatase-like_dom_sf"/>
</dbReference>
<dbReference type="GO" id="GO:0003998">
    <property type="term" value="F:acylphosphatase activity"/>
    <property type="evidence" value="ECO:0007669"/>
    <property type="project" value="UniProtKB-EC"/>
</dbReference>
<dbReference type="PANTHER" id="PTHR10029">
    <property type="entry name" value="ACYLPHOSPHATASE"/>
    <property type="match status" value="1"/>
</dbReference>
<reference evidence="8" key="1">
    <citation type="submission" date="2019-08" db="EMBL/GenBank/DDBJ databases">
        <title>The genome of the North American firefly Photinus pyralis.</title>
        <authorList>
            <consortium name="Photinus pyralis genome working group"/>
            <person name="Fallon T.R."/>
            <person name="Sander Lower S.E."/>
            <person name="Weng J.-K."/>
        </authorList>
    </citation>
    <scope>NUCLEOTIDE SEQUENCE</scope>
    <source>
        <strain evidence="8">TRF0915ILg1</strain>
        <tissue evidence="8">Whole body</tissue>
    </source>
</reference>
<keyword evidence="9" id="KW-1185">Reference proteome</keyword>
<comment type="catalytic activity">
    <reaction evidence="4 5">
        <text>an acyl phosphate + H2O = a carboxylate + phosphate + H(+)</text>
        <dbReference type="Rhea" id="RHEA:14965"/>
        <dbReference type="ChEBI" id="CHEBI:15377"/>
        <dbReference type="ChEBI" id="CHEBI:15378"/>
        <dbReference type="ChEBI" id="CHEBI:29067"/>
        <dbReference type="ChEBI" id="CHEBI:43474"/>
        <dbReference type="ChEBI" id="CHEBI:59918"/>
        <dbReference type="EC" id="3.6.1.7"/>
    </reaction>
</comment>
<dbReference type="SUPFAM" id="SSF54975">
    <property type="entry name" value="Acylphosphatase/BLUF domain-like"/>
    <property type="match status" value="1"/>
</dbReference>
<evidence type="ECO:0000256" key="3">
    <source>
        <dbReference type="ARBA" id="ARBA00022801"/>
    </source>
</evidence>
<evidence type="ECO:0000256" key="2">
    <source>
        <dbReference type="ARBA" id="ARBA00012150"/>
    </source>
</evidence>
<evidence type="ECO:0000259" key="7">
    <source>
        <dbReference type="PROSITE" id="PS51160"/>
    </source>
</evidence>
<name>A0A8K0D6S6_IGNLU</name>
<comment type="caution">
    <text evidence="8">The sequence shown here is derived from an EMBL/GenBank/DDBJ whole genome shotgun (WGS) entry which is preliminary data.</text>
</comment>
<evidence type="ECO:0000256" key="6">
    <source>
        <dbReference type="RuleBase" id="RU004168"/>
    </source>
</evidence>
<protein>
    <recommendedName>
        <fullName evidence="2 5">acylphosphatase</fullName>
        <ecNumber evidence="2 5">3.6.1.7</ecNumber>
    </recommendedName>
</protein>
<feature type="non-terminal residue" evidence="8">
    <location>
        <position position="1"/>
    </location>
</feature>
<feature type="active site" evidence="5">
    <location>
        <position position="4"/>
    </location>
</feature>
<dbReference type="Pfam" id="PF00708">
    <property type="entry name" value="Acylphosphatase"/>
    <property type="match status" value="1"/>
</dbReference>
<dbReference type="EMBL" id="VTPC01004360">
    <property type="protein sequence ID" value="KAF2897262.1"/>
    <property type="molecule type" value="Genomic_DNA"/>
</dbReference>
<dbReference type="PROSITE" id="PS51160">
    <property type="entry name" value="ACYLPHOSPHATASE_3"/>
    <property type="match status" value="1"/>
</dbReference>
<feature type="active site" evidence="5">
    <location>
        <position position="22"/>
    </location>
</feature>
<dbReference type="Proteomes" id="UP000801492">
    <property type="component" value="Unassembled WGS sequence"/>
</dbReference>
<dbReference type="AlphaFoldDB" id="A0A8K0D6S6"/>
<gene>
    <name evidence="8" type="ORF">ILUMI_08902</name>
</gene>
<dbReference type="EC" id="3.6.1.7" evidence="2 5"/>
<evidence type="ECO:0000256" key="4">
    <source>
        <dbReference type="ARBA" id="ARBA00047645"/>
    </source>
</evidence>
<dbReference type="FunFam" id="3.30.70.100:FF:000011">
    <property type="entry name" value="Acylphosphatase"/>
    <property type="match status" value="1"/>
</dbReference>
<keyword evidence="3 5" id="KW-0378">Hydrolase</keyword>